<dbReference type="InterPro" id="IPR044513">
    <property type="entry name" value="BT1/2/3/4/5"/>
</dbReference>
<evidence type="ECO:0000256" key="1">
    <source>
        <dbReference type="ARBA" id="ARBA00004906"/>
    </source>
</evidence>
<gene>
    <name evidence="7" type="ORF">RHSIM_Rhsim08G0182200</name>
</gene>
<dbReference type="Gene3D" id="1.20.1020.10">
    <property type="entry name" value="TAZ domain"/>
    <property type="match status" value="2"/>
</dbReference>
<dbReference type="SMART" id="SM00225">
    <property type="entry name" value="BTB"/>
    <property type="match status" value="2"/>
</dbReference>
<keyword evidence="4" id="KW-0833">Ubl conjugation pathway</keyword>
<name>A0A834LHR0_RHOSS</name>
<dbReference type="InterPro" id="IPR035898">
    <property type="entry name" value="TAZ_dom_sf"/>
</dbReference>
<dbReference type="EMBL" id="WJXA01000008">
    <property type="protein sequence ID" value="KAF7136345.1"/>
    <property type="molecule type" value="Genomic_DNA"/>
</dbReference>
<dbReference type="GO" id="GO:0009725">
    <property type="term" value="P:response to hormone"/>
    <property type="evidence" value="ECO:0007669"/>
    <property type="project" value="UniProtKB-ARBA"/>
</dbReference>
<protein>
    <recommendedName>
        <fullName evidence="6">BTB domain-containing protein</fullName>
    </recommendedName>
</protein>
<evidence type="ECO:0000259" key="6">
    <source>
        <dbReference type="PROSITE" id="PS50097"/>
    </source>
</evidence>
<dbReference type="GO" id="GO:0006355">
    <property type="term" value="P:regulation of DNA-templated transcription"/>
    <property type="evidence" value="ECO:0007669"/>
    <property type="project" value="UniProtKB-ARBA"/>
</dbReference>
<dbReference type="Gene3D" id="3.30.710.10">
    <property type="entry name" value="Potassium Channel Kv1.1, Chain A"/>
    <property type="match status" value="2"/>
</dbReference>
<dbReference type="Pfam" id="PF02135">
    <property type="entry name" value="zf-TAZ"/>
    <property type="match status" value="2"/>
</dbReference>
<dbReference type="Pfam" id="PF00651">
    <property type="entry name" value="BTB"/>
    <property type="match status" value="2"/>
</dbReference>
<sequence>MSPTNFSDQVMIGLPTVTADLSPSSGEFPEADIEIVTSGGLHIPAHRSILASASPVLESIIDRPRKHRRSDRTIPVLGVPCEAVSAFIRFLYAPKCTEEEMGKYGIHLLALSHVFLVPQLKQRSTKAVGERLTIDNVIDVIQLARLCDAPDLHLKCMKLVSTNFKSVKKTEGWKFVQDHDPLLELQILQFINETELRKKRTRRHREEQSLYLQLNEAMECLEHICTEGCTTVGPYDMEPTNNRGPCGKSATCQGLQLLIRHFATCKRRINGGCCRCKRMWQLLRLHSSTCDQPDVCRVPLCRQFKMKAQQGKKGTEDAIRWRLLVRKVVSAKAISSLVLPGTLKTWYTHAPRTQQKGSTIPNRILTLNCGGRLRAGHRPSHPRDSQINNCILLVIWHRRIMSPTNFSDQVMIGLPPVTEDLSPSSGEFPEADIEIVTSGGLRIPAHRSILASASPVLESIIDRPRKHRSSDRTIPVLGVPCEAVSAFIRFLYAPKCTEEEMGKYGIHLLALSHVFLVPQLKQRSTKAVGERLTIDNVIDVIQLARLCDAPDLHLKCMKLVSTNFKSVKKTEGWKFVQDHDPFLELQILQFIHETELRKKRTRRHREEQSLYLQLNEAMECLEHICTEGCTAVGPYDMEPTKNRGPCGKSATCQGLQLLIRHFATCKRRINGGCCRCKRMWQLLRLHSSICDQPDVCRVPLCRQFKMKAQQGKKGTEDAIRWRLLVRKVVSAKAISSLSLPKRKREEEARERSDHHGVIRSFRL</sequence>
<dbReference type="GO" id="GO:0005516">
    <property type="term" value="F:calmodulin binding"/>
    <property type="evidence" value="ECO:0007669"/>
    <property type="project" value="UniProtKB-ARBA"/>
</dbReference>
<dbReference type="InterPro" id="IPR000197">
    <property type="entry name" value="Znf_TAZ"/>
</dbReference>
<dbReference type="SUPFAM" id="SSF57933">
    <property type="entry name" value="TAZ domain"/>
    <property type="match status" value="2"/>
</dbReference>
<dbReference type="SUPFAM" id="SSF54695">
    <property type="entry name" value="POZ domain"/>
    <property type="match status" value="2"/>
</dbReference>
<feature type="domain" description="BTB" evidence="6">
    <location>
        <begin position="431"/>
        <end position="500"/>
    </location>
</feature>
<reference evidence="7" key="1">
    <citation type="submission" date="2019-11" db="EMBL/GenBank/DDBJ databases">
        <authorList>
            <person name="Liu Y."/>
            <person name="Hou J."/>
            <person name="Li T.-Q."/>
            <person name="Guan C.-H."/>
            <person name="Wu X."/>
            <person name="Wu H.-Z."/>
            <person name="Ling F."/>
            <person name="Zhang R."/>
            <person name="Shi X.-G."/>
            <person name="Ren J.-P."/>
            <person name="Chen E.-F."/>
            <person name="Sun J.-M."/>
        </authorList>
    </citation>
    <scope>NUCLEOTIDE SEQUENCE</scope>
    <source>
        <strain evidence="7">Adult_tree_wgs_1</strain>
        <tissue evidence="7">Leaves</tissue>
    </source>
</reference>
<dbReference type="GO" id="GO:0042542">
    <property type="term" value="P:response to hydrogen peroxide"/>
    <property type="evidence" value="ECO:0007669"/>
    <property type="project" value="UniProtKB-ARBA"/>
</dbReference>
<comment type="caution">
    <text evidence="7">The sequence shown here is derived from an EMBL/GenBank/DDBJ whole genome shotgun (WGS) entry which is preliminary data.</text>
</comment>
<dbReference type="GO" id="GO:0008270">
    <property type="term" value="F:zinc ion binding"/>
    <property type="evidence" value="ECO:0007669"/>
    <property type="project" value="UniProtKB-KW"/>
</dbReference>
<evidence type="ECO:0000256" key="2">
    <source>
        <dbReference type="ARBA" id="ARBA00022723"/>
    </source>
</evidence>
<dbReference type="InterPro" id="IPR000210">
    <property type="entry name" value="BTB/POZ_dom"/>
</dbReference>
<dbReference type="OrthoDB" id="6359816at2759"/>
<dbReference type="AlphaFoldDB" id="A0A834LHR0"/>
<evidence type="ECO:0000313" key="7">
    <source>
        <dbReference type="EMBL" id="KAF7136345.1"/>
    </source>
</evidence>
<feature type="domain" description="BTB" evidence="6">
    <location>
        <begin position="31"/>
        <end position="100"/>
    </location>
</feature>
<dbReference type="FunFam" id="1.25.40.420:FF:000012">
    <property type="entry name" value="BTB/POZ and TAZ domain-containing protein 2"/>
    <property type="match status" value="2"/>
</dbReference>
<keyword evidence="8" id="KW-1185">Reference proteome</keyword>
<dbReference type="GO" id="GO:0005634">
    <property type="term" value="C:nucleus"/>
    <property type="evidence" value="ECO:0007669"/>
    <property type="project" value="TreeGrafter"/>
</dbReference>
<dbReference type="PROSITE" id="PS50097">
    <property type="entry name" value="BTB"/>
    <property type="match status" value="2"/>
</dbReference>
<proteinExistence type="predicted"/>
<organism evidence="7 8">
    <name type="scientific">Rhododendron simsii</name>
    <name type="common">Sims's rhododendron</name>
    <dbReference type="NCBI Taxonomy" id="118357"/>
    <lineage>
        <taxon>Eukaryota</taxon>
        <taxon>Viridiplantae</taxon>
        <taxon>Streptophyta</taxon>
        <taxon>Embryophyta</taxon>
        <taxon>Tracheophyta</taxon>
        <taxon>Spermatophyta</taxon>
        <taxon>Magnoliopsida</taxon>
        <taxon>eudicotyledons</taxon>
        <taxon>Gunneridae</taxon>
        <taxon>Pentapetalae</taxon>
        <taxon>asterids</taxon>
        <taxon>Ericales</taxon>
        <taxon>Ericaceae</taxon>
        <taxon>Ericoideae</taxon>
        <taxon>Rhodoreae</taxon>
        <taxon>Rhododendron</taxon>
    </lineage>
</organism>
<evidence type="ECO:0000313" key="8">
    <source>
        <dbReference type="Proteomes" id="UP000626092"/>
    </source>
</evidence>
<comment type="pathway">
    <text evidence="1">Protein modification; protein ubiquitination.</text>
</comment>
<dbReference type="Proteomes" id="UP000626092">
    <property type="component" value="Unassembled WGS sequence"/>
</dbReference>
<evidence type="ECO:0000256" key="5">
    <source>
        <dbReference type="ARBA" id="ARBA00022833"/>
    </source>
</evidence>
<dbReference type="PANTHER" id="PTHR46287">
    <property type="entry name" value="BTB/POZ AND TAZ DOMAIN-CONTAINING PROTEIN 3-RELATED"/>
    <property type="match status" value="1"/>
</dbReference>
<accession>A0A834LHR0</accession>
<keyword evidence="3" id="KW-0863">Zinc-finger</keyword>
<dbReference type="InterPro" id="IPR011333">
    <property type="entry name" value="SKP1/BTB/POZ_sf"/>
</dbReference>
<evidence type="ECO:0000256" key="3">
    <source>
        <dbReference type="ARBA" id="ARBA00022771"/>
    </source>
</evidence>
<evidence type="ECO:0000256" key="4">
    <source>
        <dbReference type="ARBA" id="ARBA00022786"/>
    </source>
</evidence>
<dbReference type="PANTHER" id="PTHR46287:SF4">
    <property type="entry name" value="BTB_POZ AND TAZ DOMAIN-CONTAINING PROTEIN 2"/>
    <property type="match status" value="1"/>
</dbReference>
<dbReference type="GO" id="GO:0009751">
    <property type="term" value="P:response to salicylic acid"/>
    <property type="evidence" value="ECO:0007669"/>
    <property type="project" value="UniProtKB-ARBA"/>
</dbReference>
<dbReference type="SMART" id="SM00551">
    <property type="entry name" value="ZnF_TAZ"/>
    <property type="match status" value="2"/>
</dbReference>
<dbReference type="FunFam" id="1.20.1020.10:FF:000007">
    <property type="entry name" value="BTB/POZ and TAZ domain-containing protein 2"/>
    <property type="match status" value="2"/>
</dbReference>
<keyword evidence="5" id="KW-0862">Zinc</keyword>
<dbReference type="Gene3D" id="1.25.40.420">
    <property type="match status" value="2"/>
</dbReference>
<keyword evidence="2" id="KW-0479">Metal-binding</keyword>
<dbReference type="CDD" id="cd14733">
    <property type="entry name" value="BACK"/>
    <property type="match status" value="2"/>
</dbReference>